<feature type="region of interest" description="Disordered" evidence="1">
    <location>
        <begin position="46"/>
        <end position="98"/>
    </location>
</feature>
<evidence type="ECO:0000313" key="5">
    <source>
        <dbReference type="Proteomes" id="UP000256345"/>
    </source>
</evidence>
<name>A0AAC8Q3L9_9BACT</name>
<sequence>MRGMWFMAAVVASSWVGTEARAQDDWETPVARSGEQYLPYGQPIPREQALDAPPQPYDEAIHGRAHPNTQPQANEVGRNRARLPERAQTPRPGGQIPDIFPGSGDRGFWIWSGQGIFAANDAQTDLVIPDNAIGTTIYAPTHMPAGNACVETVTAHWRYSGMSTTSHAHGFWDHCGLDGATGWQNFEYMDATWKSKYARIYDGEERYFTESYKDGNGCWHGLMYNFNLGSWEEKVSPAICGSSSFATGWTMWESHHLMDQAQVCPAFPRIRASGLQLWTGSTWAALDTSNTSNLGPYGLCWTSSTYKFQVNVVNSDWTGLTP</sequence>
<dbReference type="Proteomes" id="UP000256345">
    <property type="component" value="Unassembled WGS sequence"/>
</dbReference>
<keyword evidence="5" id="KW-1185">Reference proteome</keyword>
<reference evidence="3 5" key="2">
    <citation type="submission" date="2018-08" db="EMBL/GenBank/DDBJ databases">
        <title>Genomic Encyclopedia of Archaeal and Bacterial Type Strains, Phase II (KMG-II): from individual species to whole genera.</title>
        <authorList>
            <person name="Goeker M."/>
        </authorList>
    </citation>
    <scope>NUCLEOTIDE SEQUENCE [LARGE SCALE GENOMIC DNA]</scope>
    <source>
        <strain evidence="3 5">DSM 2261</strain>
    </source>
</reference>
<evidence type="ECO:0000313" key="2">
    <source>
        <dbReference type="EMBL" id="AKJ00374.1"/>
    </source>
</evidence>
<gene>
    <name evidence="2" type="ORF">AA314_02000</name>
    <name evidence="3" type="ORF">ATI61_104219</name>
</gene>
<proteinExistence type="predicted"/>
<dbReference type="EMBL" id="QUMU01000004">
    <property type="protein sequence ID" value="REG32929.1"/>
    <property type="molecule type" value="Genomic_DNA"/>
</dbReference>
<dbReference type="Proteomes" id="UP000035579">
    <property type="component" value="Chromosome"/>
</dbReference>
<accession>A0AAC8Q3L9</accession>
<dbReference type="KEGG" id="age:AA314_02000"/>
<evidence type="ECO:0000313" key="3">
    <source>
        <dbReference type="EMBL" id="REG32929.1"/>
    </source>
</evidence>
<reference evidence="2 4" key="1">
    <citation type="submission" date="2015-05" db="EMBL/GenBank/DDBJ databases">
        <title>Genome assembly of Archangium gephyra DSM 2261.</title>
        <authorList>
            <person name="Sharma G."/>
            <person name="Subramanian S."/>
        </authorList>
    </citation>
    <scope>NUCLEOTIDE SEQUENCE [LARGE SCALE GENOMIC DNA]</scope>
    <source>
        <strain evidence="2 4">DSM 2261</strain>
    </source>
</reference>
<dbReference type="RefSeq" id="WP_047855218.1">
    <property type="nucleotide sequence ID" value="NZ_CP011509.1"/>
</dbReference>
<evidence type="ECO:0000313" key="4">
    <source>
        <dbReference type="Proteomes" id="UP000035579"/>
    </source>
</evidence>
<protein>
    <submittedName>
        <fullName evidence="2">Uncharacterized protein</fullName>
    </submittedName>
</protein>
<evidence type="ECO:0000256" key="1">
    <source>
        <dbReference type="SAM" id="MobiDB-lite"/>
    </source>
</evidence>
<dbReference type="AlphaFoldDB" id="A0AAC8Q3L9"/>
<organism evidence="2 4">
    <name type="scientific">Archangium gephyra</name>
    <dbReference type="NCBI Taxonomy" id="48"/>
    <lineage>
        <taxon>Bacteria</taxon>
        <taxon>Pseudomonadati</taxon>
        <taxon>Myxococcota</taxon>
        <taxon>Myxococcia</taxon>
        <taxon>Myxococcales</taxon>
        <taxon>Cystobacterineae</taxon>
        <taxon>Archangiaceae</taxon>
        <taxon>Archangium</taxon>
    </lineage>
</organism>
<dbReference type="EMBL" id="CP011509">
    <property type="protein sequence ID" value="AKJ00374.1"/>
    <property type="molecule type" value="Genomic_DNA"/>
</dbReference>